<dbReference type="RefSeq" id="WP_390360084.1">
    <property type="nucleotide sequence ID" value="NZ_JBHTKJ010000011.1"/>
</dbReference>
<protein>
    <recommendedName>
        <fullName evidence="4">DUF4025 domain-containing protein</fullName>
    </recommendedName>
</protein>
<evidence type="ECO:0000256" key="1">
    <source>
        <dbReference type="SAM" id="MobiDB-lite"/>
    </source>
</evidence>
<evidence type="ECO:0008006" key="4">
    <source>
        <dbReference type="Google" id="ProtNLM"/>
    </source>
</evidence>
<gene>
    <name evidence="2" type="ORF">ACFQ3N_04855</name>
</gene>
<reference evidence="3" key="1">
    <citation type="journal article" date="2019" name="Int. J. Syst. Evol. Microbiol.">
        <title>The Global Catalogue of Microorganisms (GCM) 10K type strain sequencing project: providing services to taxonomists for standard genome sequencing and annotation.</title>
        <authorList>
            <consortium name="The Broad Institute Genomics Platform"/>
            <consortium name="The Broad Institute Genome Sequencing Center for Infectious Disease"/>
            <person name="Wu L."/>
            <person name="Ma J."/>
        </authorList>
    </citation>
    <scope>NUCLEOTIDE SEQUENCE [LARGE SCALE GENOMIC DNA]</scope>
    <source>
        <strain evidence="3">CCUG 56754</strain>
    </source>
</reference>
<evidence type="ECO:0000313" key="3">
    <source>
        <dbReference type="Proteomes" id="UP001597040"/>
    </source>
</evidence>
<proteinExistence type="predicted"/>
<evidence type="ECO:0000313" key="2">
    <source>
        <dbReference type="EMBL" id="MFD1037739.1"/>
    </source>
</evidence>
<name>A0ABW3LJX7_9BACI</name>
<keyword evidence="3" id="KW-1185">Reference proteome</keyword>
<feature type="region of interest" description="Disordered" evidence="1">
    <location>
        <begin position="39"/>
        <end position="61"/>
    </location>
</feature>
<accession>A0ABW3LJX7</accession>
<dbReference type="Proteomes" id="UP001597040">
    <property type="component" value="Unassembled WGS sequence"/>
</dbReference>
<dbReference type="EMBL" id="JBHTKJ010000011">
    <property type="protein sequence ID" value="MFD1037739.1"/>
    <property type="molecule type" value="Genomic_DNA"/>
</dbReference>
<comment type="caution">
    <text evidence="2">The sequence shown here is derived from an EMBL/GenBank/DDBJ whole genome shotgun (WGS) entry which is preliminary data.</text>
</comment>
<sequence>MEEKRRAPSIKKTEIGGKEDIREIDHETVHPGEAEMSLQNADFAPGENTYLNDARQENVNE</sequence>
<organism evidence="2 3">
    <name type="scientific">Virgibacillus byunsanensis</name>
    <dbReference type="NCBI Taxonomy" id="570945"/>
    <lineage>
        <taxon>Bacteria</taxon>
        <taxon>Bacillati</taxon>
        <taxon>Bacillota</taxon>
        <taxon>Bacilli</taxon>
        <taxon>Bacillales</taxon>
        <taxon>Bacillaceae</taxon>
        <taxon>Virgibacillus</taxon>
    </lineage>
</organism>